<keyword evidence="1" id="KW-0812">Transmembrane</keyword>
<dbReference type="GeneID" id="39745498"/>
<evidence type="ECO:0000313" key="3">
    <source>
        <dbReference type="Proteomes" id="UP000195521"/>
    </source>
</evidence>
<dbReference type="RefSeq" id="XP_028547279.1">
    <property type="nucleotide sequence ID" value="XM_028691478.1"/>
</dbReference>
<gene>
    <name evidence="2" type="ORF">PGO_004425</name>
</gene>
<proteinExistence type="predicted"/>
<evidence type="ECO:0008006" key="4">
    <source>
        <dbReference type="Google" id="ProtNLM"/>
    </source>
</evidence>
<dbReference type="EMBL" id="BDQF01000634">
    <property type="protein sequence ID" value="GAW84690.1"/>
    <property type="molecule type" value="Genomic_DNA"/>
</dbReference>
<dbReference type="Proteomes" id="UP000195521">
    <property type="component" value="Unassembled WGS sequence"/>
</dbReference>
<organism evidence="2 3">
    <name type="scientific">Plasmodium gonderi</name>
    <dbReference type="NCBI Taxonomy" id="77519"/>
    <lineage>
        <taxon>Eukaryota</taxon>
        <taxon>Sar</taxon>
        <taxon>Alveolata</taxon>
        <taxon>Apicomplexa</taxon>
        <taxon>Aconoidasida</taxon>
        <taxon>Haemosporida</taxon>
        <taxon>Plasmodiidae</taxon>
        <taxon>Plasmodium</taxon>
        <taxon>Plasmodium (Plasmodium)</taxon>
    </lineage>
</organism>
<sequence>MPLFNLFNLPINSSYNMTFRKCIKLIGIYKLFILQFTVAMGQEESSAQATTNCATGSTATSGDNEAYKLLSKVNCKLCSFCKVINKDDLMKHCEQYYLGIVTALVTLIISILFFHYMYIKVNKNSI</sequence>
<keyword evidence="3" id="KW-1185">Reference proteome</keyword>
<name>A0A1Y1JR20_PLAGO</name>
<comment type="caution">
    <text evidence="2">The sequence shown here is derived from an EMBL/GenBank/DDBJ whole genome shotgun (WGS) entry which is preliminary data.</text>
</comment>
<accession>A0A1Y1JR20</accession>
<protein>
    <recommendedName>
        <fullName evidence="4">Variable surface protein</fullName>
    </recommendedName>
</protein>
<reference evidence="3" key="1">
    <citation type="submission" date="2017-04" db="EMBL/GenBank/DDBJ databases">
        <title>Plasmodium gonderi genome.</title>
        <authorList>
            <person name="Arisue N."/>
            <person name="Honma H."/>
            <person name="Kawai S."/>
            <person name="Tougan T."/>
            <person name="Tanabe K."/>
            <person name="Horii T."/>
        </authorList>
    </citation>
    <scope>NUCLEOTIDE SEQUENCE [LARGE SCALE GENOMIC DNA]</scope>
    <source>
        <strain evidence="3">ATCC 30045</strain>
    </source>
</reference>
<evidence type="ECO:0000313" key="2">
    <source>
        <dbReference type="EMBL" id="GAW84690.1"/>
    </source>
</evidence>
<dbReference type="AlphaFoldDB" id="A0A1Y1JR20"/>
<keyword evidence="1" id="KW-0472">Membrane</keyword>
<evidence type="ECO:0000256" key="1">
    <source>
        <dbReference type="SAM" id="Phobius"/>
    </source>
</evidence>
<feature type="transmembrane region" description="Helical" evidence="1">
    <location>
        <begin position="96"/>
        <end position="119"/>
    </location>
</feature>
<keyword evidence="1" id="KW-1133">Transmembrane helix</keyword>